<sequence>MLESLVYLNNLYNIRRLAAPPSSTPPLLLHILPRHLPRLHSLYFCVSAVPLVLSTTLVLPRPALPPCRRNTVYFIIQRRASGRAQKTACRHEARRDFPAPPYPFLLAHGEERPWKQGLSNLRNAATLPGP</sequence>
<gene>
    <name evidence="1" type="ORF">E2C01_018367</name>
</gene>
<reference evidence="1 2" key="1">
    <citation type="submission" date="2019-05" db="EMBL/GenBank/DDBJ databases">
        <title>Another draft genome of Portunus trituberculatus and its Hox gene families provides insights of decapod evolution.</title>
        <authorList>
            <person name="Jeong J.-H."/>
            <person name="Song I."/>
            <person name="Kim S."/>
            <person name="Choi T."/>
            <person name="Kim D."/>
            <person name="Ryu S."/>
            <person name="Kim W."/>
        </authorList>
    </citation>
    <scope>NUCLEOTIDE SEQUENCE [LARGE SCALE GENOMIC DNA]</scope>
    <source>
        <tissue evidence="1">Muscle</tissue>
    </source>
</reference>
<accession>A0A5B7DUB2</accession>
<dbReference type="EMBL" id="VSRR010001438">
    <property type="protein sequence ID" value="MPC25262.1"/>
    <property type="molecule type" value="Genomic_DNA"/>
</dbReference>
<organism evidence="1 2">
    <name type="scientific">Portunus trituberculatus</name>
    <name type="common">Swimming crab</name>
    <name type="synonym">Neptunus trituberculatus</name>
    <dbReference type="NCBI Taxonomy" id="210409"/>
    <lineage>
        <taxon>Eukaryota</taxon>
        <taxon>Metazoa</taxon>
        <taxon>Ecdysozoa</taxon>
        <taxon>Arthropoda</taxon>
        <taxon>Crustacea</taxon>
        <taxon>Multicrustacea</taxon>
        <taxon>Malacostraca</taxon>
        <taxon>Eumalacostraca</taxon>
        <taxon>Eucarida</taxon>
        <taxon>Decapoda</taxon>
        <taxon>Pleocyemata</taxon>
        <taxon>Brachyura</taxon>
        <taxon>Eubrachyura</taxon>
        <taxon>Portunoidea</taxon>
        <taxon>Portunidae</taxon>
        <taxon>Portuninae</taxon>
        <taxon>Portunus</taxon>
    </lineage>
</organism>
<keyword evidence="2" id="KW-1185">Reference proteome</keyword>
<dbReference type="AlphaFoldDB" id="A0A5B7DUB2"/>
<evidence type="ECO:0000313" key="1">
    <source>
        <dbReference type="EMBL" id="MPC25262.1"/>
    </source>
</evidence>
<evidence type="ECO:0000313" key="2">
    <source>
        <dbReference type="Proteomes" id="UP000324222"/>
    </source>
</evidence>
<dbReference type="Proteomes" id="UP000324222">
    <property type="component" value="Unassembled WGS sequence"/>
</dbReference>
<comment type="caution">
    <text evidence="1">The sequence shown here is derived from an EMBL/GenBank/DDBJ whole genome shotgun (WGS) entry which is preliminary data.</text>
</comment>
<name>A0A5B7DUB2_PORTR</name>
<protein>
    <submittedName>
        <fullName evidence="1">Uncharacterized protein</fullName>
    </submittedName>
</protein>
<proteinExistence type="predicted"/>